<name>A0A0C9X8A8_9AGAR</name>
<dbReference type="HOGENOM" id="CLU_035918_9_2_1"/>
<accession>A0A0C9X8A8</accession>
<gene>
    <name evidence="1" type="ORF">K443DRAFT_105360</name>
</gene>
<dbReference type="STRING" id="1095629.A0A0C9X8A8"/>
<dbReference type="AlphaFoldDB" id="A0A0C9X8A8"/>
<reference evidence="2" key="2">
    <citation type="submission" date="2015-01" db="EMBL/GenBank/DDBJ databases">
        <title>Evolutionary Origins and Diversification of the Mycorrhizal Mutualists.</title>
        <authorList>
            <consortium name="DOE Joint Genome Institute"/>
            <consortium name="Mycorrhizal Genomics Consortium"/>
            <person name="Kohler A."/>
            <person name="Kuo A."/>
            <person name="Nagy L.G."/>
            <person name="Floudas D."/>
            <person name="Copeland A."/>
            <person name="Barry K.W."/>
            <person name="Cichocki N."/>
            <person name="Veneault-Fourrey C."/>
            <person name="LaButti K."/>
            <person name="Lindquist E.A."/>
            <person name="Lipzen A."/>
            <person name="Lundell T."/>
            <person name="Morin E."/>
            <person name="Murat C."/>
            <person name="Riley R."/>
            <person name="Ohm R."/>
            <person name="Sun H."/>
            <person name="Tunlid A."/>
            <person name="Henrissat B."/>
            <person name="Grigoriev I.V."/>
            <person name="Hibbett D.S."/>
            <person name="Martin F."/>
        </authorList>
    </citation>
    <scope>NUCLEOTIDE SEQUENCE [LARGE SCALE GENOMIC DNA]</scope>
    <source>
        <strain evidence="2">LaAM-08-1</strain>
    </source>
</reference>
<organism evidence="1 2">
    <name type="scientific">Laccaria amethystina LaAM-08-1</name>
    <dbReference type="NCBI Taxonomy" id="1095629"/>
    <lineage>
        <taxon>Eukaryota</taxon>
        <taxon>Fungi</taxon>
        <taxon>Dikarya</taxon>
        <taxon>Basidiomycota</taxon>
        <taxon>Agaricomycotina</taxon>
        <taxon>Agaricomycetes</taxon>
        <taxon>Agaricomycetidae</taxon>
        <taxon>Agaricales</taxon>
        <taxon>Agaricineae</taxon>
        <taxon>Hydnangiaceae</taxon>
        <taxon>Laccaria</taxon>
    </lineage>
</organism>
<evidence type="ECO:0000313" key="2">
    <source>
        <dbReference type="Proteomes" id="UP000054477"/>
    </source>
</evidence>
<dbReference type="Proteomes" id="UP000054477">
    <property type="component" value="Unassembled WGS sequence"/>
</dbReference>
<dbReference type="InterPro" id="IPR046521">
    <property type="entry name" value="DUF6698"/>
</dbReference>
<evidence type="ECO:0000313" key="1">
    <source>
        <dbReference type="EMBL" id="KIJ97623.1"/>
    </source>
</evidence>
<feature type="non-terminal residue" evidence="1">
    <location>
        <position position="1"/>
    </location>
</feature>
<keyword evidence="2" id="KW-1185">Reference proteome</keyword>
<protein>
    <submittedName>
        <fullName evidence="1">Uncharacterized protein</fullName>
    </submittedName>
</protein>
<dbReference type="EMBL" id="KN838688">
    <property type="protein sequence ID" value="KIJ97623.1"/>
    <property type="molecule type" value="Genomic_DNA"/>
</dbReference>
<dbReference type="OrthoDB" id="3220614at2759"/>
<dbReference type="Pfam" id="PF20414">
    <property type="entry name" value="DUF6698"/>
    <property type="match status" value="1"/>
</dbReference>
<sequence length="145" mass="16783">KKLHDGCISVSGDDFPAFLYVPGSYNGDNLLIGCFRGPILVMTWRHIFQGPRSVLEATRRTAGTKAGQVRLHQMEYVMPRSIAYAVMHVFWFLYQYDDWHLDDGIFRINNFFNLVVETFELMGTKEWVSKTLGWWDQSLQSPTAN</sequence>
<proteinExistence type="predicted"/>
<reference evidence="1 2" key="1">
    <citation type="submission" date="2014-04" db="EMBL/GenBank/DDBJ databases">
        <authorList>
            <consortium name="DOE Joint Genome Institute"/>
            <person name="Kuo A."/>
            <person name="Kohler A."/>
            <person name="Nagy L.G."/>
            <person name="Floudas D."/>
            <person name="Copeland A."/>
            <person name="Barry K.W."/>
            <person name="Cichocki N."/>
            <person name="Veneault-Fourrey C."/>
            <person name="LaButti K."/>
            <person name="Lindquist E.A."/>
            <person name="Lipzen A."/>
            <person name="Lundell T."/>
            <person name="Morin E."/>
            <person name="Murat C."/>
            <person name="Sun H."/>
            <person name="Tunlid A."/>
            <person name="Henrissat B."/>
            <person name="Grigoriev I.V."/>
            <person name="Hibbett D.S."/>
            <person name="Martin F."/>
            <person name="Nordberg H.P."/>
            <person name="Cantor M.N."/>
            <person name="Hua S.X."/>
        </authorList>
    </citation>
    <scope>NUCLEOTIDE SEQUENCE [LARGE SCALE GENOMIC DNA]</scope>
    <source>
        <strain evidence="1 2">LaAM-08-1</strain>
    </source>
</reference>